<dbReference type="Gene3D" id="1.10.1200.10">
    <property type="entry name" value="ACP-like"/>
    <property type="match status" value="1"/>
</dbReference>
<dbReference type="EMBL" id="BMMX01000002">
    <property type="protein sequence ID" value="GGK78882.1"/>
    <property type="molecule type" value="Genomic_DNA"/>
</dbReference>
<evidence type="ECO:0000256" key="4">
    <source>
        <dbReference type="SAM" id="MobiDB-lite"/>
    </source>
</evidence>
<dbReference type="AlphaFoldDB" id="A0A8J3BY24"/>
<evidence type="ECO:0000313" key="6">
    <source>
        <dbReference type="EMBL" id="GGK78882.1"/>
    </source>
</evidence>
<dbReference type="GO" id="GO:0008610">
    <property type="term" value="P:lipid biosynthetic process"/>
    <property type="evidence" value="ECO:0007669"/>
    <property type="project" value="UniProtKB-ARBA"/>
</dbReference>
<organism evidence="6 7">
    <name type="scientific">Mangrovihabitans endophyticus</name>
    <dbReference type="NCBI Taxonomy" id="1751298"/>
    <lineage>
        <taxon>Bacteria</taxon>
        <taxon>Bacillati</taxon>
        <taxon>Actinomycetota</taxon>
        <taxon>Actinomycetes</taxon>
        <taxon>Micromonosporales</taxon>
        <taxon>Micromonosporaceae</taxon>
        <taxon>Mangrovihabitans</taxon>
    </lineage>
</organism>
<dbReference type="GO" id="GO:0009366">
    <property type="term" value="C:enterobactin synthetase complex"/>
    <property type="evidence" value="ECO:0007669"/>
    <property type="project" value="TreeGrafter"/>
</dbReference>
<reference evidence="6" key="1">
    <citation type="journal article" date="2014" name="Int. J. Syst. Evol. Microbiol.">
        <title>Complete genome sequence of Corynebacterium casei LMG S-19264T (=DSM 44701T), isolated from a smear-ripened cheese.</title>
        <authorList>
            <consortium name="US DOE Joint Genome Institute (JGI-PGF)"/>
            <person name="Walter F."/>
            <person name="Albersmeier A."/>
            <person name="Kalinowski J."/>
            <person name="Ruckert C."/>
        </authorList>
    </citation>
    <scope>NUCLEOTIDE SEQUENCE</scope>
    <source>
        <strain evidence="6">CGMCC 4.7299</strain>
    </source>
</reference>
<dbReference type="SUPFAM" id="SSF52777">
    <property type="entry name" value="CoA-dependent acyltransferases"/>
    <property type="match status" value="2"/>
</dbReference>
<dbReference type="InterPro" id="IPR006162">
    <property type="entry name" value="Ppantetheine_attach_site"/>
</dbReference>
<dbReference type="Pfam" id="PF00668">
    <property type="entry name" value="Condensation"/>
    <property type="match status" value="1"/>
</dbReference>
<sequence length="541" mass="58994">MTVRTDAVSSPFLEPVVSVVEQVLDVDDVRATDEFVALGGNSVLALRLLGRIHQELGVRVPSKAVFTAASVADLVRHVEAAAADSEQSAPARPKSRPPAGATTGRASLGQEWALLSSLRDPGAPALQFHVAYHVRGPLEPTLLRKSLQSVIDRHSALRTRFSVADDAARQHVDPTATAELSVEDVSGHPPEHRARHATHLLRAYVRQPFDRSRAPLTRALLVRCAENEHLVAFAFDHLIADGWSLDLFTRDLSTAYARSRGDATASLTAAADYAGWAQTQRAGFDAGRLDEVAAYWRDQLGPDPEDFALRLPGYRSNDGLHGPAALDLDVAGEVATALAESSRAMRVSPYCTGMAALKALIADLTGRRRVTLLSSCANRLDAEYQQTIGWFANGVFPTTTVDLTASFRDLVAAVQDTVLGATAHGDLPAMHVRRRIWPTLPAGFRKEPGVYFMQNEMWGNALRLAGAEVALLPLEEDADSPGLHLWLLQDDAKLRLHVLHYESEYSREYVGEFAETFLRALHALTTDPDARVGDVVRQARR</sequence>
<feature type="region of interest" description="Disordered" evidence="4">
    <location>
        <begin position="82"/>
        <end position="104"/>
    </location>
</feature>
<keyword evidence="7" id="KW-1185">Reference proteome</keyword>
<dbReference type="GO" id="GO:0031177">
    <property type="term" value="F:phosphopantetheine binding"/>
    <property type="evidence" value="ECO:0007669"/>
    <property type="project" value="InterPro"/>
</dbReference>
<keyword evidence="3" id="KW-0597">Phosphoprotein</keyword>
<evidence type="ECO:0000313" key="7">
    <source>
        <dbReference type="Proteomes" id="UP000656042"/>
    </source>
</evidence>
<proteinExistence type="predicted"/>
<dbReference type="PANTHER" id="PTHR45527:SF1">
    <property type="entry name" value="FATTY ACID SYNTHASE"/>
    <property type="match status" value="1"/>
</dbReference>
<dbReference type="InterPro" id="IPR036736">
    <property type="entry name" value="ACP-like_sf"/>
</dbReference>
<dbReference type="InterPro" id="IPR020806">
    <property type="entry name" value="PKS_PP-bd"/>
</dbReference>
<dbReference type="Proteomes" id="UP000656042">
    <property type="component" value="Unassembled WGS sequence"/>
</dbReference>
<dbReference type="SUPFAM" id="SSF47336">
    <property type="entry name" value="ACP-like"/>
    <property type="match status" value="1"/>
</dbReference>
<dbReference type="GO" id="GO:0047527">
    <property type="term" value="F:2,3-dihydroxybenzoate-serine ligase activity"/>
    <property type="evidence" value="ECO:0007669"/>
    <property type="project" value="TreeGrafter"/>
</dbReference>
<comment type="cofactor">
    <cofactor evidence="1">
        <name>pantetheine 4'-phosphate</name>
        <dbReference type="ChEBI" id="CHEBI:47942"/>
    </cofactor>
</comment>
<protein>
    <recommendedName>
        <fullName evidence="5">Carrier domain-containing protein</fullName>
    </recommendedName>
</protein>
<dbReference type="GO" id="GO:0043041">
    <property type="term" value="P:amino acid activation for nonribosomal peptide biosynthetic process"/>
    <property type="evidence" value="ECO:0007669"/>
    <property type="project" value="TreeGrafter"/>
</dbReference>
<dbReference type="Gene3D" id="3.30.559.10">
    <property type="entry name" value="Chloramphenicol acetyltransferase-like domain"/>
    <property type="match status" value="1"/>
</dbReference>
<dbReference type="PROSITE" id="PS00012">
    <property type="entry name" value="PHOSPHOPANTETHEINE"/>
    <property type="match status" value="1"/>
</dbReference>
<feature type="compositionally biased region" description="Low complexity" evidence="4">
    <location>
        <begin position="82"/>
        <end position="101"/>
    </location>
</feature>
<dbReference type="RefSeq" id="WP_189077993.1">
    <property type="nucleotide sequence ID" value="NZ_BMMX01000002.1"/>
</dbReference>
<keyword evidence="2" id="KW-0596">Phosphopantetheine</keyword>
<evidence type="ECO:0000256" key="3">
    <source>
        <dbReference type="ARBA" id="ARBA00022553"/>
    </source>
</evidence>
<dbReference type="InterPro" id="IPR009081">
    <property type="entry name" value="PP-bd_ACP"/>
</dbReference>
<dbReference type="PROSITE" id="PS50075">
    <property type="entry name" value="CARRIER"/>
    <property type="match status" value="1"/>
</dbReference>
<dbReference type="SMART" id="SM00823">
    <property type="entry name" value="PKS_PP"/>
    <property type="match status" value="1"/>
</dbReference>
<dbReference type="GO" id="GO:0005829">
    <property type="term" value="C:cytosol"/>
    <property type="evidence" value="ECO:0007669"/>
    <property type="project" value="TreeGrafter"/>
</dbReference>
<dbReference type="Pfam" id="PF00550">
    <property type="entry name" value="PP-binding"/>
    <property type="match status" value="1"/>
</dbReference>
<name>A0A8J3BY24_9ACTN</name>
<evidence type="ECO:0000256" key="2">
    <source>
        <dbReference type="ARBA" id="ARBA00022450"/>
    </source>
</evidence>
<dbReference type="Gene3D" id="3.30.559.30">
    <property type="entry name" value="Nonribosomal peptide synthetase, condensation domain"/>
    <property type="match status" value="1"/>
</dbReference>
<dbReference type="PANTHER" id="PTHR45527">
    <property type="entry name" value="NONRIBOSOMAL PEPTIDE SYNTHETASE"/>
    <property type="match status" value="1"/>
</dbReference>
<comment type="caution">
    <text evidence="6">The sequence shown here is derived from an EMBL/GenBank/DDBJ whole genome shotgun (WGS) entry which is preliminary data.</text>
</comment>
<dbReference type="GO" id="GO:0009239">
    <property type="term" value="P:enterobactin biosynthetic process"/>
    <property type="evidence" value="ECO:0007669"/>
    <property type="project" value="TreeGrafter"/>
</dbReference>
<reference evidence="6" key="2">
    <citation type="submission" date="2020-09" db="EMBL/GenBank/DDBJ databases">
        <authorList>
            <person name="Sun Q."/>
            <person name="Zhou Y."/>
        </authorList>
    </citation>
    <scope>NUCLEOTIDE SEQUENCE</scope>
    <source>
        <strain evidence="6">CGMCC 4.7299</strain>
    </source>
</reference>
<accession>A0A8J3BY24</accession>
<evidence type="ECO:0000259" key="5">
    <source>
        <dbReference type="PROSITE" id="PS50075"/>
    </source>
</evidence>
<evidence type="ECO:0000256" key="1">
    <source>
        <dbReference type="ARBA" id="ARBA00001957"/>
    </source>
</evidence>
<dbReference type="InterPro" id="IPR023213">
    <property type="entry name" value="CAT-like_dom_sf"/>
</dbReference>
<dbReference type="InterPro" id="IPR001242">
    <property type="entry name" value="Condensation_dom"/>
</dbReference>
<gene>
    <name evidence="6" type="ORF">GCM10012284_11010</name>
</gene>
<feature type="domain" description="Carrier" evidence="5">
    <location>
        <begin position="7"/>
        <end position="82"/>
    </location>
</feature>